<sequence>WVRPSRPLSGVTQYGSHGLNMVKLNTAFTASIWSFHTSYRPYGHGPRSNNIQQPKRRKENPIKLG</sequence>
<dbReference type="EMBL" id="JACEIK010010219">
    <property type="protein sequence ID" value="MCE3215060.1"/>
    <property type="molecule type" value="Genomic_DNA"/>
</dbReference>
<dbReference type="Proteomes" id="UP000823775">
    <property type="component" value="Unassembled WGS sequence"/>
</dbReference>
<evidence type="ECO:0000313" key="2">
    <source>
        <dbReference type="EMBL" id="MCE3215060.1"/>
    </source>
</evidence>
<reference evidence="2 3" key="1">
    <citation type="journal article" date="2021" name="BMC Genomics">
        <title>Datura genome reveals duplications of psychoactive alkaloid biosynthetic genes and high mutation rate following tissue culture.</title>
        <authorList>
            <person name="Rajewski A."/>
            <person name="Carter-House D."/>
            <person name="Stajich J."/>
            <person name="Litt A."/>
        </authorList>
    </citation>
    <scope>NUCLEOTIDE SEQUENCE [LARGE SCALE GENOMIC DNA]</scope>
    <source>
        <strain evidence="2">AR-01</strain>
    </source>
</reference>
<proteinExistence type="predicted"/>
<organism evidence="2 3">
    <name type="scientific">Datura stramonium</name>
    <name type="common">Jimsonweed</name>
    <name type="synonym">Common thornapple</name>
    <dbReference type="NCBI Taxonomy" id="4076"/>
    <lineage>
        <taxon>Eukaryota</taxon>
        <taxon>Viridiplantae</taxon>
        <taxon>Streptophyta</taxon>
        <taxon>Embryophyta</taxon>
        <taxon>Tracheophyta</taxon>
        <taxon>Spermatophyta</taxon>
        <taxon>Magnoliopsida</taxon>
        <taxon>eudicotyledons</taxon>
        <taxon>Gunneridae</taxon>
        <taxon>Pentapetalae</taxon>
        <taxon>asterids</taxon>
        <taxon>lamiids</taxon>
        <taxon>Solanales</taxon>
        <taxon>Solanaceae</taxon>
        <taxon>Solanoideae</taxon>
        <taxon>Datureae</taxon>
        <taxon>Datura</taxon>
    </lineage>
</organism>
<feature type="non-terminal residue" evidence="2">
    <location>
        <position position="65"/>
    </location>
</feature>
<feature type="non-terminal residue" evidence="2">
    <location>
        <position position="1"/>
    </location>
</feature>
<evidence type="ECO:0000313" key="3">
    <source>
        <dbReference type="Proteomes" id="UP000823775"/>
    </source>
</evidence>
<feature type="region of interest" description="Disordered" evidence="1">
    <location>
        <begin position="40"/>
        <end position="65"/>
    </location>
</feature>
<keyword evidence="3" id="KW-1185">Reference proteome</keyword>
<evidence type="ECO:0000256" key="1">
    <source>
        <dbReference type="SAM" id="MobiDB-lite"/>
    </source>
</evidence>
<protein>
    <submittedName>
        <fullName evidence="2">Uncharacterized protein</fullName>
    </submittedName>
</protein>
<name>A0ABS8WSK6_DATST</name>
<accession>A0ABS8WSK6</accession>
<gene>
    <name evidence="2" type="ORF">HAX54_000710</name>
</gene>
<comment type="caution">
    <text evidence="2">The sequence shown here is derived from an EMBL/GenBank/DDBJ whole genome shotgun (WGS) entry which is preliminary data.</text>
</comment>